<proteinExistence type="predicted"/>
<dbReference type="OrthoDB" id="9798632at2"/>
<dbReference type="Gene3D" id="3.40.50.720">
    <property type="entry name" value="NAD(P)-binding Rossmann-like Domain"/>
    <property type="match status" value="1"/>
</dbReference>
<reference evidence="2 3" key="1">
    <citation type="submission" date="2019-06" db="EMBL/GenBank/DDBJ databases">
        <title>Flavobacterium sp. MaA-Y11 from geoumgang.</title>
        <authorList>
            <person name="Jeong S."/>
        </authorList>
    </citation>
    <scope>NUCLEOTIDE SEQUENCE [LARGE SCALE GENOMIC DNA]</scope>
    <source>
        <strain evidence="2 3">MaA-Y11</strain>
    </source>
</reference>
<dbReference type="PANTHER" id="PTHR15020">
    <property type="entry name" value="FLAVIN REDUCTASE-RELATED"/>
    <property type="match status" value="1"/>
</dbReference>
<keyword evidence="3" id="KW-1185">Reference proteome</keyword>
<dbReference type="AlphaFoldDB" id="A0A501QBE1"/>
<protein>
    <submittedName>
        <fullName evidence="2">SDR family oxidoreductase</fullName>
    </submittedName>
</protein>
<dbReference type="InterPro" id="IPR016040">
    <property type="entry name" value="NAD(P)-bd_dom"/>
</dbReference>
<accession>A0A501QBE1</accession>
<comment type="caution">
    <text evidence="2">The sequence shown here is derived from an EMBL/GenBank/DDBJ whole genome shotgun (WGS) entry which is preliminary data.</text>
</comment>
<dbReference type="SUPFAM" id="SSF51735">
    <property type="entry name" value="NAD(P)-binding Rossmann-fold domains"/>
    <property type="match status" value="1"/>
</dbReference>
<dbReference type="Pfam" id="PF13460">
    <property type="entry name" value="NAD_binding_10"/>
    <property type="match status" value="1"/>
</dbReference>
<evidence type="ECO:0000313" key="3">
    <source>
        <dbReference type="Proteomes" id="UP000319175"/>
    </source>
</evidence>
<evidence type="ECO:0000313" key="2">
    <source>
        <dbReference type="EMBL" id="TPD69738.1"/>
    </source>
</evidence>
<dbReference type="InterPro" id="IPR036291">
    <property type="entry name" value="NAD(P)-bd_dom_sf"/>
</dbReference>
<dbReference type="RefSeq" id="WP_140000365.1">
    <property type="nucleotide sequence ID" value="NZ_VFJE01000053.1"/>
</dbReference>
<feature type="domain" description="NAD(P)-binding" evidence="1">
    <location>
        <begin position="7"/>
        <end position="223"/>
    </location>
</feature>
<gene>
    <name evidence="2" type="ORF">FJA49_07460</name>
</gene>
<dbReference type="EMBL" id="VFJE01000053">
    <property type="protein sequence ID" value="TPD69738.1"/>
    <property type="molecule type" value="Genomic_DNA"/>
</dbReference>
<dbReference type="Proteomes" id="UP000319175">
    <property type="component" value="Unassembled WGS sequence"/>
</dbReference>
<name>A0A501QBE1_9FLAO</name>
<evidence type="ECO:0000259" key="1">
    <source>
        <dbReference type="Pfam" id="PF13460"/>
    </source>
</evidence>
<organism evidence="2 3">
    <name type="scientific">Flavobacterium microcysteis</name>
    <dbReference type="NCBI Taxonomy" id="2596891"/>
    <lineage>
        <taxon>Bacteria</taxon>
        <taxon>Pseudomonadati</taxon>
        <taxon>Bacteroidota</taxon>
        <taxon>Flavobacteriia</taxon>
        <taxon>Flavobacteriales</taxon>
        <taxon>Flavobacteriaceae</taxon>
        <taxon>Flavobacterium</taxon>
    </lineage>
</organism>
<sequence>MTTLVVGASGATGKLLVEQLLKSGQSVKAIVRFSSSIPETWKSNDRLTIIKVDAIETISIDEMMAYLKDCQSVASCLGHNLSFKGIYGKPRRLVADMVELLCQAIIKNAPEKPLRLVLMNTAGNSNRDLNERISIGQKIVIGLLRLLLPPHVDNEKATDYLRIKIGQKNPFVEWAAVRPDSLIDIENVTAYSAHTSPTRSALFDSGKVSRSNVAHFMSQLLLDDKAWKKWKGQMPVLYNDAIEEK</sequence>
<dbReference type="PANTHER" id="PTHR15020:SF11">
    <property type="entry name" value="OS06G0360300 PROTEIN"/>
    <property type="match status" value="1"/>
</dbReference>